<comment type="caution">
    <text evidence="1">The sequence shown here is derived from an EMBL/GenBank/DDBJ whole genome shotgun (WGS) entry which is preliminary data.</text>
</comment>
<dbReference type="AlphaFoldDB" id="A0AAV4C5T0"/>
<gene>
    <name evidence="1" type="ORF">PoB_005440900</name>
</gene>
<dbReference type="Proteomes" id="UP000735302">
    <property type="component" value="Unassembled WGS sequence"/>
</dbReference>
<reference evidence="1 2" key="1">
    <citation type="journal article" date="2021" name="Elife">
        <title>Chloroplast acquisition without the gene transfer in kleptoplastic sea slugs, Plakobranchus ocellatus.</title>
        <authorList>
            <person name="Maeda T."/>
            <person name="Takahashi S."/>
            <person name="Yoshida T."/>
            <person name="Shimamura S."/>
            <person name="Takaki Y."/>
            <person name="Nagai Y."/>
            <person name="Toyoda A."/>
            <person name="Suzuki Y."/>
            <person name="Arimoto A."/>
            <person name="Ishii H."/>
            <person name="Satoh N."/>
            <person name="Nishiyama T."/>
            <person name="Hasebe M."/>
            <person name="Maruyama T."/>
            <person name="Minagawa J."/>
            <person name="Obokata J."/>
            <person name="Shigenobu S."/>
        </authorList>
    </citation>
    <scope>NUCLEOTIDE SEQUENCE [LARGE SCALE GENOMIC DNA]</scope>
</reference>
<evidence type="ECO:0000313" key="2">
    <source>
        <dbReference type="Proteomes" id="UP000735302"/>
    </source>
</evidence>
<accession>A0AAV4C5T0</accession>
<keyword evidence="2" id="KW-1185">Reference proteome</keyword>
<name>A0AAV4C5T0_9GAST</name>
<dbReference type="EMBL" id="BLXT01005980">
    <property type="protein sequence ID" value="GFO27904.1"/>
    <property type="molecule type" value="Genomic_DNA"/>
</dbReference>
<proteinExistence type="predicted"/>
<organism evidence="1 2">
    <name type="scientific">Plakobranchus ocellatus</name>
    <dbReference type="NCBI Taxonomy" id="259542"/>
    <lineage>
        <taxon>Eukaryota</taxon>
        <taxon>Metazoa</taxon>
        <taxon>Spiralia</taxon>
        <taxon>Lophotrochozoa</taxon>
        <taxon>Mollusca</taxon>
        <taxon>Gastropoda</taxon>
        <taxon>Heterobranchia</taxon>
        <taxon>Euthyneura</taxon>
        <taxon>Panpulmonata</taxon>
        <taxon>Sacoglossa</taxon>
        <taxon>Placobranchoidea</taxon>
        <taxon>Plakobranchidae</taxon>
        <taxon>Plakobranchus</taxon>
    </lineage>
</organism>
<evidence type="ECO:0000313" key="1">
    <source>
        <dbReference type="EMBL" id="GFO27904.1"/>
    </source>
</evidence>
<sequence>MLDANNERVATFESLDLLGTDEDGWGFADLNFEAIMSPSSAIPGIPFDDIGFQISNSSPLTATWVEINDFEIRYHFVVGVVRIPRVRQNWLRTL</sequence>
<protein>
    <submittedName>
        <fullName evidence="1">Uncharacterized protein</fullName>
    </submittedName>
</protein>